<dbReference type="SUPFAM" id="SSF57802">
    <property type="entry name" value="Rubredoxin-like"/>
    <property type="match status" value="1"/>
</dbReference>
<name>A0A2H0VDU6_9BACT</name>
<sequence length="65" mass="7557">MTRTYDFYVCEVCGFQRARPGMCPYCKLELMNQVDLNELEMVTAGSDRARTNDKASPHDFFNIQQ</sequence>
<evidence type="ECO:0000313" key="1">
    <source>
        <dbReference type="EMBL" id="PIR97265.1"/>
    </source>
</evidence>
<organism evidence="1 2">
    <name type="scientific">Candidatus Doudnabacteria bacterium CG10_big_fil_rev_8_21_14_0_10_41_10</name>
    <dbReference type="NCBI Taxonomy" id="1974551"/>
    <lineage>
        <taxon>Bacteria</taxon>
        <taxon>Candidatus Doudnaibacteriota</taxon>
    </lineage>
</organism>
<dbReference type="AlphaFoldDB" id="A0A2H0VDU6"/>
<evidence type="ECO:0008006" key="3">
    <source>
        <dbReference type="Google" id="ProtNLM"/>
    </source>
</evidence>
<dbReference type="Proteomes" id="UP000230557">
    <property type="component" value="Unassembled WGS sequence"/>
</dbReference>
<gene>
    <name evidence="1" type="ORF">COT91_02295</name>
</gene>
<evidence type="ECO:0000313" key="2">
    <source>
        <dbReference type="Proteomes" id="UP000230557"/>
    </source>
</evidence>
<protein>
    <recommendedName>
        <fullName evidence="3">LapB rubredoxin metal binding domain-containing protein</fullName>
    </recommendedName>
</protein>
<accession>A0A2H0VDU6</accession>
<proteinExistence type="predicted"/>
<reference evidence="2" key="1">
    <citation type="submission" date="2017-09" db="EMBL/GenBank/DDBJ databases">
        <title>Depth-based differentiation of microbial function through sediment-hosted aquifers and enrichment of novel symbionts in the deep terrestrial subsurface.</title>
        <authorList>
            <person name="Probst A.J."/>
            <person name="Ladd B."/>
            <person name="Jarett J.K."/>
            <person name="Geller-Mcgrath D.E."/>
            <person name="Sieber C.M.K."/>
            <person name="Emerson J.B."/>
            <person name="Anantharaman K."/>
            <person name="Thomas B.C."/>
            <person name="Malmstrom R."/>
            <person name="Stieglmeier M."/>
            <person name="Klingl A."/>
            <person name="Woyke T."/>
            <person name="Ryan C.M."/>
            <person name="Banfield J.F."/>
        </authorList>
    </citation>
    <scope>NUCLEOTIDE SEQUENCE [LARGE SCALE GENOMIC DNA]</scope>
</reference>
<comment type="caution">
    <text evidence="1">The sequence shown here is derived from an EMBL/GenBank/DDBJ whole genome shotgun (WGS) entry which is preliminary data.</text>
</comment>
<dbReference type="EMBL" id="PFAJ01000032">
    <property type="protein sequence ID" value="PIR97265.1"/>
    <property type="molecule type" value="Genomic_DNA"/>
</dbReference>